<feature type="transmembrane region" description="Helical" evidence="1">
    <location>
        <begin position="27"/>
        <end position="48"/>
    </location>
</feature>
<keyword evidence="1" id="KW-1133">Transmembrane helix</keyword>
<gene>
    <name evidence="2" type="ORF">ACFQDD_06190</name>
</gene>
<evidence type="ECO:0000313" key="3">
    <source>
        <dbReference type="Proteomes" id="UP001596274"/>
    </source>
</evidence>
<keyword evidence="1" id="KW-0812">Transmembrane</keyword>
<evidence type="ECO:0000313" key="2">
    <source>
        <dbReference type="EMBL" id="MFC6771107.1"/>
    </source>
</evidence>
<dbReference type="AlphaFoldDB" id="A0ABD5T1J6"/>
<evidence type="ECO:0000256" key="1">
    <source>
        <dbReference type="SAM" id="Phobius"/>
    </source>
</evidence>
<keyword evidence="1" id="KW-0472">Membrane</keyword>
<dbReference type="EMBL" id="JBHSWT010000267">
    <property type="protein sequence ID" value="MFC6771107.1"/>
    <property type="molecule type" value="Genomic_DNA"/>
</dbReference>
<organism evidence="2 3">
    <name type="scientific">Halorubrum pallidum</name>
    <dbReference type="NCBI Taxonomy" id="1526114"/>
    <lineage>
        <taxon>Archaea</taxon>
        <taxon>Methanobacteriati</taxon>
        <taxon>Methanobacteriota</taxon>
        <taxon>Stenosarchaea group</taxon>
        <taxon>Halobacteria</taxon>
        <taxon>Halobacteriales</taxon>
        <taxon>Haloferacaceae</taxon>
        <taxon>Halorubrum</taxon>
    </lineage>
</organism>
<comment type="caution">
    <text evidence="2">The sequence shown here is derived from an EMBL/GenBank/DDBJ whole genome shotgun (WGS) entry which is preliminary data.</text>
</comment>
<name>A0ABD5T1J6_9EURY</name>
<accession>A0ABD5T1J6</accession>
<proteinExistence type="predicted"/>
<protein>
    <submittedName>
        <fullName evidence="2">Uncharacterized protein</fullName>
    </submittedName>
</protein>
<dbReference type="Proteomes" id="UP001596274">
    <property type="component" value="Unassembled WGS sequence"/>
</dbReference>
<reference evidence="2 3" key="1">
    <citation type="journal article" date="2019" name="Int. J. Syst. Evol. Microbiol.">
        <title>The Global Catalogue of Microorganisms (GCM) 10K type strain sequencing project: providing services to taxonomists for standard genome sequencing and annotation.</title>
        <authorList>
            <consortium name="The Broad Institute Genomics Platform"/>
            <consortium name="The Broad Institute Genome Sequencing Center for Infectious Disease"/>
            <person name="Wu L."/>
            <person name="Ma J."/>
        </authorList>
    </citation>
    <scope>NUCLEOTIDE SEQUENCE [LARGE SCALE GENOMIC DNA]</scope>
    <source>
        <strain evidence="2 3">PJ61</strain>
    </source>
</reference>
<keyword evidence="3" id="KW-1185">Reference proteome</keyword>
<sequence>MTSDAGPSAADRTESPLVNRWTALDRGWQALLLGLGIVAAHLAIQFAVGSL</sequence>